<feature type="compositionally biased region" description="Low complexity" evidence="1">
    <location>
        <begin position="210"/>
        <end position="224"/>
    </location>
</feature>
<sequence length="402" mass="44065">MTPAESRPQRFVAQRLLSGVAFLGVAALTAGAFVLSYDDIRELALAGMGGRSDRYAWVYPAMYDALVVTGLLAVFVARNAHWFTRAVRWGLLLLLIAGAMTISVQRSVKGFGPIEGDGLDAGVASAPWVAALLAIWLWMSMFRQLRTAAQARTAARRGRGSRRAPAHARTDPSEMIPGFQAEIREEQEPAEFRVPYEVQTSPDPLFPEGAAVPAPRAEPVAEPVAEPEPVREEKGGRSWFGRKKAQDVPAEEPEEVIEPEPEPEAYEEEEGERPPDPFVGVREIPRRPGVAPAMDTVEDFPTDDLYRDPPPPRPMDDPEPERDPYTDTVEDALPRPPILLPTDVKLVGRSQDTQPDFPAPGDDQADDRAEDPDAGDDWAAYAPEWNPPSGTLRSGPVPPEET</sequence>
<protein>
    <recommendedName>
        <fullName evidence="5">DUF2637 domain-containing protein</fullName>
    </recommendedName>
</protein>
<keyword evidence="4" id="KW-1185">Reference proteome</keyword>
<comment type="caution">
    <text evidence="3">The sequence shown here is derived from an EMBL/GenBank/DDBJ whole genome shotgun (WGS) entry which is preliminary data.</text>
</comment>
<keyword evidence="2" id="KW-1133">Transmembrane helix</keyword>
<evidence type="ECO:0000256" key="1">
    <source>
        <dbReference type="SAM" id="MobiDB-lite"/>
    </source>
</evidence>
<feature type="transmembrane region" description="Helical" evidence="2">
    <location>
        <begin position="125"/>
        <end position="142"/>
    </location>
</feature>
<evidence type="ECO:0000256" key="2">
    <source>
        <dbReference type="SAM" id="Phobius"/>
    </source>
</evidence>
<evidence type="ECO:0000313" key="4">
    <source>
        <dbReference type="Proteomes" id="UP001501237"/>
    </source>
</evidence>
<feature type="region of interest" description="Disordered" evidence="1">
    <location>
        <begin position="199"/>
        <end position="402"/>
    </location>
</feature>
<feature type="transmembrane region" description="Helical" evidence="2">
    <location>
        <begin position="57"/>
        <end position="77"/>
    </location>
</feature>
<feature type="compositionally biased region" description="Acidic residues" evidence="1">
    <location>
        <begin position="363"/>
        <end position="376"/>
    </location>
</feature>
<name>A0ABP6QHB3_9ACTN</name>
<accession>A0ABP6QHB3</accession>
<feature type="transmembrane region" description="Helical" evidence="2">
    <location>
        <begin position="89"/>
        <end position="105"/>
    </location>
</feature>
<gene>
    <name evidence="3" type="ORF">GCM10010468_48840</name>
</gene>
<proteinExistence type="predicted"/>
<dbReference type="Proteomes" id="UP001501237">
    <property type="component" value="Unassembled WGS sequence"/>
</dbReference>
<feature type="compositionally biased region" description="Basic residues" evidence="1">
    <location>
        <begin position="154"/>
        <end position="166"/>
    </location>
</feature>
<feature type="transmembrane region" description="Helical" evidence="2">
    <location>
        <begin position="16"/>
        <end position="37"/>
    </location>
</feature>
<keyword evidence="2" id="KW-0812">Transmembrane</keyword>
<feature type="compositionally biased region" description="Acidic residues" evidence="1">
    <location>
        <begin position="249"/>
        <end position="271"/>
    </location>
</feature>
<feature type="region of interest" description="Disordered" evidence="1">
    <location>
        <begin position="153"/>
        <end position="175"/>
    </location>
</feature>
<reference evidence="4" key="1">
    <citation type="journal article" date="2019" name="Int. J. Syst. Evol. Microbiol.">
        <title>The Global Catalogue of Microorganisms (GCM) 10K type strain sequencing project: providing services to taxonomists for standard genome sequencing and annotation.</title>
        <authorList>
            <consortium name="The Broad Institute Genomics Platform"/>
            <consortium name="The Broad Institute Genome Sequencing Center for Infectious Disease"/>
            <person name="Wu L."/>
            <person name="Ma J."/>
        </authorList>
    </citation>
    <scope>NUCLEOTIDE SEQUENCE [LARGE SCALE GENOMIC DNA]</scope>
    <source>
        <strain evidence="4">JCM 9377</strain>
    </source>
</reference>
<organism evidence="3 4">
    <name type="scientific">Actinocorallia longicatena</name>
    <dbReference type="NCBI Taxonomy" id="111803"/>
    <lineage>
        <taxon>Bacteria</taxon>
        <taxon>Bacillati</taxon>
        <taxon>Actinomycetota</taxon>
        <taxon>Actinomycetes</taxon>
        <taxon>Streptosporangiales</taxon>
        <taxon>Thermomonosporaceae</taxon>
        <taxon>Actinocorallia</taxon>
    </lineage>
</organism>
<dbReference type="EMBL" id="BAAAUV010000013">
    <property type="protein sequence ID" value="GAA3222814.1"/>
    <property type="molecule type" value="Genomic_DNA"/>
</dbReference>
<keyword evidence="2" id="KW-0472">Membrane</keyword>
<evidence type="ECO:0000313" key="3">
    <source>
        <dbReference type="EMBL" id="GAA3222814.1"/>
    </source>
</evidence>
<evidence type="ECO:0008006" key="5">
    <source>
        <dbReference type="Google" id="ProtNLM"/>
    </source>
</evidence>